<dbReference type="GO" id="GO:0005524">
    <property type="term" value="F:ATP binding"/>
    <property type="evidence" value="ECO:0007669"/>
    <property type="project" value="UniProtKB-UniRule"/>
</dbReference>
<dbReference type="EC" id="2.7.11.1" evidence="1"/>
<dbReference type="GO" id="GO:0050684">
    <property type="term" value="P:regulation of mRNA processing"/>
    <property type="evidence" value="ECO:0007669"/>
    <property type="project" value="TreeGrafter"/>
</dbReference>
<evidence type="ECO:0000256" key="2">
    <source>
        <dbReference type="ARBA" id="ARBA00022527"/>
    </source>
</evidence>
<dbReference type="Pfam" id="PF00069">
    <property type="entry name" value="Pkinase"/>
    <property type="match status" value="1"/>
</dbReference>
<dbReference type="STRING" id="2070753.A0A3A2ZP44"/>
<keyword evidence="6 9" id="KW-0067">ATP-binding</keyword>
<feature type="domain" description="Protein kinase" evidence="10">
    <location>
        <begin position="46"/>
        <end position="247"/>
    </location>
</feature>
<dbReference type="InterPro" id="IPR011009">
    <property type="entry name" value="Kinase-like_dom_sf"/>
</dbReference>
<dbReference type="SMART" id="SM00220">
    <property type="entry name" value="S_TKc"/>
    <property type="match status" value="1"/>
</dbReference>
<organism evidence="11 12">
    <name type="scientific">Aspergillus sclerotialis</name>
    <dbReference type="NCBI Taxonomy" id="2070753"/>
    <lineage>
        <taxon>Eukaryota</taxon>
        <taxon>Fungi</taxon>
        <taxon>Dikarya</taxon>
        <taxon>Ascomycota</taxon>
        <taxon>Pezizomycotina</taxon>
        <taxon>Eurotiomycetes</taxon>
        <taxon>Eurotiomycetidae</taxon>
        <taxon>Eurotiales</taxon>
        <taxon>Aspergillaceae</taxon>
        <taxon>Aspergillus</taxon>
        <taxon>Aspergillus subgen. Polypaecilum</taxon>
    </lineage>
</organism>
<dbReference type="Proteomes" id="UP000266188">
    <property type="component" value="Unassembled WGS sequence"/>
</dbReference>
<dbReference type="GO" id="GO:0005737">
    <property type="term" value="C:cytoplasm"/>
    <property type="evidence" value="ECO:0007669"/>
    <property type="project" value="TreeGrafter"/>
</dbReference>
<dbReference type="InterPro" id="IPR051334">
    <property type="entry name" value="SRPK"/>
</dbReference>
<comment type="catalytic activity">
    <reaction evidence="8">
        <text>L-seryl-[protein] + ATP = O-phospho-L-seryl-[protein] + ADP + H(+)</text>
        <dbReference type="Rhea" id="RHEA:17989"/>
        <dbReference type="Rhea" id="RHEA-COMP:9863"/>
        <dbReference type="Rhea" id="RHEA-COMP:11604"/>
        <dbReference type="ChEBI" id="CHEBI:15378"/>
        <dbReference type="ChEBI" id="CHEBI:29999"/>
        <dbReference type="ChEBI" id="CHEBI:30616"/>
        <dbReference type="ChEBI" id="CHEBI:83421"/>
        <dbReference type="ChEBI" id="CHEBI:456216"/>
        <dbReference type="EC" id="2.7.11.1"/>
    </reaction>
</comment>
<dbReference type="EMBL" id="MVGC01000130">
    <property type="protein sequence ID" value="RJE23227.1"/>
    <property type="molecule type" value="Genomic_DNA"/>
</dbReference>
<keyword evidence="12" id="KW-1185">Reference proteome</keyword>
<feature type="binding site" evidence="9">
    <location>
        <position position="75"/>
    </location>
    <ligand>
        <name>ATP</name>
        <dbReference type="ChEBI" id="CHEBI:30616"/>
    </ligand>
</feature>
<dbReference type="InterPro" id="IPR017441">
    <property type="entry name" value="Protein_kinase_ATP_BS"/>
</dbReference>
<dbReference type="Gene3D" id="1.10.510.10">
    <property type="entry name" value="Transferase(Phosphotransferase) domain 1"/>
    <property type="match status" value="1"/>
</dbReference>
<evidence type="ECO:0000256" key="1">
    <source>
        <dbReference type="ARBA" id="ARBA00012513"/>
    </source>
</evidence>
<dbReference type="AlphaFoldDB" id="A0A3A2ZP44"/>
<evidence type="ECO:0000259" key="10">
    <source>
        <dbReference type="PROSITE" id="PS50011"/>
    </source>
</evidence>
<evidence type="ECO:0000256" key="4">
    <source>
        <dbReference type="ARBA" id="ARBA00022741"/>
    </source>
</evidence>
<keyword evidence="4 9" id="KW-0547">Nucleotide-binding</keyword>
<dbReference type="SUPFAM" id="SSF56112">
    <property type="entry name" value="Protein kinase-like (PK-like)"/>
    <property type="match status" value="1"/>
</dbReference>
<evidence type="ECO:0000256" key="8">
    <source>
        <dbReference type="ARBA" id="ARBA00048679"/>
    </source>
</evidence>
<evidence type="ECO:0000313" key="12">
    <source>
        <dbReference type="Proteomes" id="UP000266188"/>
    </source>
</evidence>
<dbReference type="GO" id="GO:0004674">
    <property type="term" value="F:protein serine/threonine kinase activity"/>
    <property type="evidence" value="ECO:0007669"/>
    <property type="project" value="UniProtKB-KW"/>
</dbReference>
<dbReference type="PROSITE" id="PS50011">
    <property type="entry name" value="PROTEIN_KINASE_DOM"/>
    <property type="match status" value="1"/>
</dbReference>
<keyword evidence="3" id="KW-0808">Transferase</keyword>
<dbReference type="InterPro" id="IPR000719">
    <property type="entry name" value="Prot_kinase_dom"/>
</dbReference>
<name>A0A3A2ZP44_9EURO</name>
<dbReference type="OrthoDB" id="5979581at2759"/>
<evidence type="ECO:0000256" key="6">
    <source>
        <dbReference type="ARBA" id="ARBA00022840"/>
    </source>
</evidence>
<dbReference type="GO" id="GO:0000245">
    <property type="term" value="P:spliceosomal complex assembly"/>
    <property type="evidence" value="ECO:0007669"/>
    <property type="project" value="TreeGrafter"/>
</dbReference>
<proteinExistence type="predicted"/>
<sequence>MIDSLMQSSDDQVCKYAPIEEAESLERYRPGGYHPLVIGDTVKDRYRIVHKLGHGTYSTTWLCRDGQSNSYVALKVGTGDSNFQEADVLGHLNSSGPSLHHPGRAMMPTIQDRFILDGINGSHPCYVTVPAMCSISSAKDGSNNRLFKANTARSIIAQLVLAVAYIHDMGIVHGDLHMGNVLLRLQSDFTGLSIEQVYQKYGTPNSQAVTRLDDKPLPPNVPPTATPPIWLGKASDEFLPSEARVLL</sequence>
<dbReference type="PANTHER" id="PTHR47634">
    <property type="entry name" value="PROTEIN KINASE DOMAIN-CONTAINING PROTEIN-RELATED"/>
    <property type="match status" value="1"/>
</dbReference>
<evidence type="ECO:0000313" key="11">
    <source>
        <dbReference type="EMBL" id="RJE23227.1"/>
    </source>
</evidence>
<dbReference type="GO" id="GO:0005634">
    <property type="term" value="C:nucleus"/>
    <property type="evidence" value="ECO:0007669"/>
    <property type="project" value="TreeGrafter"/>
</dbReference>
<reference evidence="12" key="1">
    <citation type="submission" date="2017-02" db="EMBL/GenBank/DDBJ databases">
        <authorList>
            <person name="Tafer H."/>
            <person name="Lopandic K."/>
        </authorList>
    </citation>
    <scope>NUCLEOTIDE SEQUENCE [LARGE SCALE GENOMIC DNA]</scope>
    <source>
        <strain evidence="12">CBS 366.77</strain>
    </source>
</reference>
<keyword evidence="2" id="KW-0723">Serine/threonine-protein kinase</keyword>
<comment type="catalytic activity">
    <reaction evidence="7">
        <text>L-threonyl-[protein] + ATP = O-phospho-L-threonyl-[protein] + ADP + H(+)</text>
        <dbReference type="Rhea" id="RHEA:46608"/>
        <dbReference type="Rhea" id="RHEA-COMP:11060"/>
        <dbReference type="Rhea" id="RHEA-COMP:11605"/>
        <dbReference type="ChEBI" id="CHEBI:15378"/>
        <dbReference type="ChEBI" id="CHEBI:30013"/>
        <dbReference type="ChEBI" id="CHEBI:30616"/>
        <dbReference type="ChEBI" id="CHEBI:61977"/>
        <dbReference type="ChEBI" id="CHEBI:456216"/>
        <dbReference type="EC" id="2.7.11.1"/>
    </reaction>
</comment>
<dbReference type="PROSITE" id="PS00107">
    <property type="entry name" value="PROTEIN_KINASE_ATP"/>
    <property type="match status" value="1"/>
</dbReference>
<evidence type="ECO:0000256" key="3">
    <source>
        <dbReference type="ARBA" id="ARBA00022679"/>
    </source>
</evidence>
<evidence type="ECO:0000256" key="7">
    <source>
        <dbReference type="ARBA" id="ARBA00047899"/>
    </source>
</evidence>
<accession>A0A3A2ZP44</accession>
<evidence type="ECO:0000256" key="5">
    <source>
        <dbReference type="ARBA" id="ARBA00022777"/>
    </source>
</evidence>
<evidence type="ECO:0000256" key="9">
    <source>
        <dbReference type="PROSITE-ProRule" id="PRU10141"/>
    </source>
</evidence>
<dbReference type="Gene3D" id="3.30.200.20">
    <property type="entry name" value="Phosphorylase Kinase, domain 1"/>
    <property type="match status" value="1"/>
</dbReference>
<keyword evidence="5 11" id="KW-0418">Kinase</keyword>
<comment type="caution">
    <text evidence="11">The sequence shown here is derived from an EMBL/GenBank/DDBJ whole genome shotgun (WGS) entry which is preliminary data.</text>
</comment>
<dbReference type="PANTHER" id="PTHR47634:SF9">
    <property type="entry name" value="PROTEIN KINASE DOMAIN-CONTAINING PROTEIN-RELATED"/>
    <property type="match status" value="1"/>
</dbReference>
<protein>
    <recommendedName>
        <fullName evidence="1">non-specific serine/threonine protein kinase</fullName>
        <ecNumber evidence="1">2.7.11.1</ecNumber>
    </recommendedName>
</protein>
<gene>
    <name evidence="11" type="ORF">PHISCL_04431</name>
</gene>